<evidence type="ECO:0000313" key="3">
    <source>
        <dbReference type="Proteomes" id="UP001369086"/>
    </source>
</evidence>
<keyword evidence="3" id="KW-1185">Reference proteome</keyword>
<feature type="compositionally biased region" description="Low complexity" evidence="1">
    <location>
        <begin position="394"/>
        <end position="423"/>
    </location>
</feature>
<feature type="compositionally biased region" description="Polar residues" evidence="1">
    <location>
        <begin position="359"/>
        <end position="386"/>
    </location>
</feature>
<protein>
    <submittedName>
        <fullName evidence="2">Microtubule-associated protein 9</fullName>
    </submittedName>
</protein>
<feature type="region of interest" description="Disordered" evidence="1">
    <location>
        <begin position="199"/>
        <end position="465"/>
    </location>
</feature>
<reference evidence="2 3" key="1">
    <citation type="submission" date="2021-05" db="EMBL/GenBank/DDBJ databases">
        <authorList>
            <person name="Zahm M."/>
            <person name="Klopp C."/>
            <person name="Cabau C."/>
            <person name="Kuhl H."/>
            <person name="Suciu R."/>
            <person name="Ciorpac M."/>
            <person name="Holostenco D."/>
            <person name="Gessner J."/>
            <person name="Wuertz S."/>
            <person name="Hohne C."/>
            <person name="Stock M."/>
            <person name="Gislard M."/>
            <person name="Lluch J."/>
            <person name="Milhes M."/>
            <person name="Lampietro C."/>
            <person name="Lopez Roques C."/>
            <person name="Donnadieu C."/>
            <person name="Du K."/>
            <person name="Schartl M."/>
            <person name="Guiguen Y."/>
        </authorList>
    </citation>
    <scope>NUCLEOTIDE SEQUENCE [LARGE SCALE GENOMIC DNA]</scope>
    <source>
        <strain evidence="2">Hh-F2</strain>
        <tissue evidence="2">Blood</tissue>
    </source>
</reference>
<accession>A0ABR1A8B2</accession>
<sequence length="821" mass="94278">MGQVEVEFVGEEGINSDGPTKELFTNFWAQAIEKYFKGESAVVPYLPLHLMSKLGKHFLPLGLVLSHTAALCRFIPSRLSRSSLLVLVYGSKAFNVFKSQETDSKSRDILQPLDYFHNAICKVVRKMTEGDHFSTTLAYTKSPKVSKRTTFQDELQAAISARAGKHNTSTEETHYYSDDFDDVDEDDILKDFFASKKNKSHKSNMGKKKHKANDFRFSDDDDADENNEKPKKVSFLKTRRKSTSIYIDDSDLDTSNGVTEKHGKQNTQRKSTPSLQSETSHQISRIGKHWDSTSSLHSEKSQQWLKRDTEEEEERPTPHPRERSQRSTSSAGSPREDVPKPRPRERNLRSRNAEDSMGQDETSLSRPPTSSVSIPLSPTGRSSRTSLSERKANSRSPSPQSSQPESSHEPSISSRFSRYPSSSVDGRLSDSFLKSREGSFTKEGGNTEDENDKAGKMESEEKSCTLMELMMAEAEVTGKQSLSVDTQVHNNHSASPPIPRQAKEQQIVAHAMKQVLQDNTLRAQEEVGDEQDNGTSNSSLVNEPLSTGRPLSSQTQSFRKGRSPRPYTAESRYLGTLKVLDQKNPQEKTNLEAADTIRAVIYQEWLKKKKHSSHEQLKTKKLEEQLKEEKIKKDELNKKQEAKASFEAWKQQKTKVIKATVKEKMEENKKKQKEEEEKEEQKQLAKKAVFEKWKEEKDDILKNKYKKEKQAERNLKQKQEEEISEKKRESISAFKKWNETKEDTIHEKIKTEHRQKKVMQDMIKLQKKEKDKMALDTYEAWLIRKERQEKREQKQRKLRAILQDEPPPPWSPPNKTVPFGK</sequence>
<dbReference type="InterPro" id="IPR026106">
    <property type="entry name" value="MAP9"/>
</dbReference>
<dbReference type="PANTHER" id="PTHR14739">
    <property type="entry name" value="MICROTUBULE-ASSOCIATED PROTEIN 9"/>
    <property type="match status" value="1"/>
</dbReference>
<gene>
    <name evidence="2" type="ORF">HHUSO_G2888</name>
</gene>
<organism evidence="2 3">
    <name type="scientific">Huso huso</name>
    <name type="common">Beluga</name>
    <name type="synonym">Acipenser huso</name>
    <dbReference type="NCBI Taxonomy" id="61971"/>
    <lineage>
        <taxon>Eukaryota</taxon>
        <taxon>Metazoa</taxon>
        <taxon>Chordata</taxon>
        <taxon>Craniata</taxon>
        <taxon>Vertebrata</taxon>
        <taxon>Euteleostomi</taxon>
        <taxon>Actinopterygii</taxon>
        <taxon>Chondrostei</taxon>
        <taxon>Acipenseriformes</taxon>
        <taxon>Acipenseridae</taxon>
        <taxon>Huso</taxon>
    </lineage>
</organism>
<feature type="compositionally biased region" description="Polar residues" evidence="1">
    <location>
        <begin position="265"/>
        <end position="283"/>
    </location>
</feature>
<feature type="compositionally biased region" description="Polar residues" evidence="1">
    <location>
        <begin position="533"/>
        <end position="558"/>
    </location>
</feature>
<evidence type="ECO:0000313" key="2">
    <source>
        <dbReference type="EMBL" id="KAK6493324.1"/>
    </source>
</evidence>
<feature type="compositionally biased region" description="Basic and acidic residues" evidence="1">
    <location>
        <begin position="334"/>
        <end position="354"/>
    </location>
</feature>
<comment type="caution">
    <text evidence="2">The sequence shown here is derived from an EMBL/GenBank/DDBJ whole genome shotgun (WGS) entry which is preliminary data.</text>
</comment>
<dbReference type="EMBL" id="JAHFZB010000002">
    <property type="protein sequence ID" value="KAK6493324.1"/>
    <property type="molecule type" value="Genomic_DNA"/>
</dbReference>
<feature type="compositionally biased region" description="Basic and acidic residues" evidence="1">
    <location>
        <begin position="452"/>
        <end position="463"/>
    </location>
</feature>
<feature type="region of interest" description="Disordered" evidence="1">
    <location>
        <begin position="705"/>
        <end position="729"/>
    </location>
</feature>
<feature type="compositionally biased region" description="Basic residues" evidence="1">
    <location>
        <begin position="199"/>
        <end position="211"/>
    </location>
</feature>
<proteinExistence type="predicted"/>
<dbReference type="Proteomes" id="UP001369086">
    <property type="component" value="Unassembled WGS sequence"/>
</dbReference>
<dbReference type="PANTHER" id="PTHR14739:SF9">
    <property type="entry name" value="MICROTUBULE-ASSOCIATED PROTEIN 9"/>
    <property type="match status" value="1"/>
</dbReference>
<feature type="compositionally biased region" description="Basic residues" evidence="1">
    <location>
        <begin position="232"/>
        <end position="242"/>
    </location>
</feature>
<evidence type="ECO:0000256" key="1">
    <source>
        <dbReference type="SAM" id="MobiDB-lite"/>
    </source>
</evidence>
<feature type="region of interest" description="Disordered" evidence="1">
    <location>
        <begin position="516"/>
        <end position="570"/>
    </location>
</feature>
<feature type="region of interest" description="Disordered" evidence="1">
    <location>
        <begin position="786"/>
        <end position="821"/>
    </location>
</feature>
<name>A0ABR1A8B2_HUSHU</name>
<feature type="compositionally biased region" description="Basic and acidic residues" evidence="1">
    <location>
        <begin position="297"/>
        <end position="325"/>
    </location>
</feature>